<evidence type="ECO:0000256" key="13">
    <source>
        <dbReference type="ARBA" id="ARBA00023136"/>
    </source>
</evidence>
<evidence type="ECO:0000256" key="11">
    <source>
        <dbReference type="ARBA" id="ARBA00023004"/>
    </source>
</evidence>
<dbReference type="Pfam" id="PF00355">
    <property type="entry name" value="Rieske"/>
    <property type="match status" value="1"/>
</dbReference>
<keyword evidence="4" id="KW-0934">Plastid</keyword>
<evidence type="ECO:0000256" key="4">
    <source>
        <dbReference type="ARBA" id="ARBA00022640"/>
    </source>
</evidence>
<dbReference type="AlphaFoldDB" id="I0Z337"/>
<evidence type="ECO:0000256" key="3">
    <source>
        <dbReference type="ARBA" id="ARBA00022528"/>
    </source>
</evidence>
<keyword evidence="11" id="KW-0408">Iron</keyword>
<keyword evidence="10" id="KW-0560">Oxidoreductase</keyword>
<dbReference type="PANTHER" id="PTHR21266:SF32">
    <property type="entry name" value="CHOLESTEROL 7-DESATURASE NVD"/>
    <property type="match status" value="1"/>
</dbReference>
<comment type="subcellular location">
    <subcellularLocation>
        <location evidence="2">Membrane</location>
    </subcellularLocation>
    <subcellularLocation>
        <location evidence="1">Plastid</location>
        <location evidence="1">Chloroplast</location>
    </subcellularLocation>
</comment>
<keyword evidence="6" id="KW-0001">2Fe-2S</keyword>
<proteinExistence type="predicted"/>
<keyword evidence="9 15" id="KW-1133">Transmembrane helix</keyword>
<feature type="region of interest" description="Disordered" evidence="14">
    <location>
        <begin position="1"/>
        <end position="20"/>
    </location>
</feature>
<dbReference type="SUPFAM" id="SSF55961">
    <property type="entry name" value="Bet v1-like"/>
    <property type="match status" value="1"/>
</dbReference>
<dbReference type="InterPro" id="IPR036922">
    <property type="entry name" value="Rieske_2Fe-2S_sf"/>
</dbReference>
<dbReference type="GO" id="GO:0016020">
    <property type="term" value="C:membrane"/>
    <property type="evidence" value="ECO:0007669"/>
    <property type="project" value="UniProtKB-SubCell"/>
</dbReference>
<dbReference type="GO" id="GO:0051537">
    <property type="term" value="F:2 iron, 2 sulfur cluster binding"/>
    <property type="evidence" value="ECO:0007669"/>
    <property type="project" value="UniProtKB-KW"/>
</dbReference>
<keyword evidence="8" id="KW-0809">Transit peptide</keyword>
<dbReference type="InterPro" id="IPR013626">
    <property type="entry name" value="PaO"/>
</dbReference>
<keyword evidence="18" id="KW-1185">Reference proteome</keyword>
<evidence type="ECO:0000256" key="15">
    <source>
        <dbReference type="SAM" id="Phobius"/>
    </source>
</evidence>
<feature type="compositionally biased region" description="Basic and acidic residues" evidence="14">
    <location>
        <begin position="66"/>
        <end position="76"/>
    </location>
</feature>
<comment type="caution">
    <text evidence="17">The sequence shown here is derived from an EMBL/GenBank/DDBJ whole genome shotgun (WGS) entry which is preliminary data.</text>
</comment>
<dbReference type="Pfam" id="PF08417">
    <property type="entry name" value="PaO"/>
    <property type="match status" value="1"/>
</dbReference>
<feature type="transmembrane region" description="Helical" evidence="15">
    <location>
        <begin position="511"/>
        <end position="531"/>
    </location>
</feature>
<reference evidence="17 18" key="1">
    <citation type="journal article" date="2012" name="Genome Biol.">
        <title>The genome of the polar eukaryotic microalga coccomyxa subellipsoidea reveals traits of cold adaptation.</title>
        <authorList>
            <person name="Blanc G."/>
            <person name="Agarkova I."/>
            <person name="Grimwood J."/>
            <person name="Kuo A."/>
            <person name="Brueggeman A."/>
            <person name="Dunigan D."/>
            <person name="Gurnon J."/>
            <person name="Ladunga I."/>
            <person name="Lindquist E."/>
            <person name="Lucas S."/>
            <person name="Pangilinan J."/>
            <person name="Proschold T."/>
            <person name="Salamov A."/>
            <person name="Schmutz J."/>
            <person name="Weeks D."/>
            <person name="Yamada T."/>
            <person name="Claverie J.M."/>
            <person name="Grigoriev I."/>
            <person name="Van Etten J."/>
            <person name="Lomsadze A."/>
            <person name="Borodovsky M."/>
        </authorList>
    </citation>
    <scope>NUCLEOTIDE SEQUENCE [LARGE SCALE GENOMIC DNA]</scope>
    <source>
        <strain evidence="17 18">C-169</strain>
    </source>
</reference>
<evidence type="ECO:0000256" key="10">
    <source>
        <dbReference type="ARBA" id="ARBA00023002"/>
    </source>
</evidence>
<evidence type="ECO:0000256" key="5">
    <source>
        <dbReference type="ARBA" id="ARBA00022692"/>
    </source>
</evidence>
<accession>I0Z337</accession>
<dbReference type="Gene3D" id="2.102.10.10">
    <property type="entry name" value="Rieske [2Fe-2S] iron-sulphur domain"/>
    <property type="match status" value="1"/>
</dbReference>
<name>I0Z337_COCSC</name>
<dbReference type="KEGG" id="csl:COCSUDRAFT_46572"/>
<feature type="domain" description="Rieske" evidence="16">
    <location>
        <begin position="89"/>
        <end position="201"/>
    </location>
</feature>
<feature type="compositionally biased region" description="Polar residues" evidence="14">
    <location>
        <begin position="45"/>
        <end position="65"/>
    </location>
</feature>
<keyword evidence="3" id="KW-0150">Chloroplast</keyword>
<evidence type="ECO:0000313" key="18">
    <source>
        <dbReference type="Proteomes" id="UP000007264"/>
    </source>
</evidence>
<evidence type="ECO:0000313" key="17">
    <source>
        <dbReference type="EMBL" id="EIE25056.1"/>
    </source>
</evidence>
<evidence type="ECO:0000256" key="6">
    <source>
        <dbReference type="ARBA" id="ARBA00022714"/>
    </source>
</evidence>
<dbReference type="RefSeq" id="XP_005649600.1">
    <property type="nucleotide sequence ID" value="XM_005649543.1"/>
</dbReference>
<dbReference type="Gene3D" id="3.90.380.10">
    <property type="entry name" value="Naphthalene 1,2-dioxygenase Alpha Subunit, Chain A, domain 1"/>
    <property type="match status" value="1"/>
</dbReference>
<dbReference type="OrthoDB" id="426882at2759"/>
<dbReference type="GO" id="GO:0009507">
    <property type="term" value="C:chloroplast"/>
    <property type="evidence" value="ECO:0007669"/>
    <property type="project" value="UniProtKB-SubCell"/>
</dbReference>
<dbReference type="SUPFAM" id="SSF50022">
    <property type="entry name" value="ISP domain"/>
    <property type="match status" value="1"/>
</dbReference>
<evidence type="ECO:0000256" key="2">
    <source>
        <dbReference type="ARBA" id="ARBA00004370"/>
    </source>
</evidence>
<evidence type="ECO:0000256" key="14">
    <source>
        <dbReference type="SAM" id="MobiDB-lite"/>
    </source>
</evidence>
<gene>
    <name evidence="17" type="ORF">COCSUDRAFT_46572</name>
</gene>
<evidence type="ECO:0000256" key="12">
    <source>
        <dbReference type="ARBA" id="ARBA00023014"/>
    </source>
</evidence>
<dbReference type="InterPro" id="IPR050584">
    <property type="entry name" value="Cholesterol_7-desaturase"/>
</dbReference>
<sequence length="548" mass="60690">MLLRDTHSPTGIHPVSQSKAAWRAMRAGRPLQVLGRPRMAFTTSKAATFPSTQSLEDPLTTTQDHSSAKHSTEVEREVEQETYDWAKQWYPLAFVEDLDPKVPHPVELLGERLVLWRDADKQWRCFQDKCPHRLAPLSEGRIEPSDGTLMCSYHGWRFDGEGKCTDIPQSLDAKANAAACSNPRSCAISHPTQVLQGKVWVFGEGGSRAFIDSAAVKPALLEDLEDTYPPREKNGGEDCFFAGGHYARDLPYAWSTLMENLADPSHVNFSHHNVVGDRTVDQTMKIVSKEPSKTVPSIKDTFKMAVTSFDDKARDYQTFDMEFVAPCLVKWGIPPWGVGIKHGYMPMYMIPTGPGRSKILWCMLLPTSSMPAPAKLMQRLTPKWLQHISITPQVLDGDTGLLHGQEVAVSKEAEKDLNRLYYMPAQADRFVAAYRKWLAGRGGGGPLPMPETSELQAQPQLLDRYSQHTQNCPSCSRAVQVFTALRIVTAALAAVCAMGIASTLAASHPVLGLPAQFAAGGIVLAGAWLWLSKTIQKYYYVPHTHAHA</sequence>
<dbReference type="InterPro" id="IPR017941">
    <property type="entry name" value="Rieske_2Fe-2S"/>
</dbReference>
<dbReference type="GO" id="GO:0010277">
    <property type="term" value="F:chlorophyllide a oxygenase activity"/>
    <property type="evidence" value="ECO:0007669"/>
    <property type="project" value="InterPro"/>
</dbReference>
<dbReference type="GeneID" id="17043059"/>
<keyword evidence="5 15" id="KW-0812">Transmembrane</keyword>
<evidence type="ECO:0000256" key="8">
    <source>
        <dbReference type="ARBA" id="ARBA00022946"/>
    </source>
</evidence>
<dbReference type="eggNOG" id="ENOG502QQ8U">
    <property type="taxonomic scope" value="Eukaryota"/>
</dbReference>
<evidence type="ECO:0000259" key="16">
    <source>
        <dbReference type="PROSITE" id="PS51296"/>
    </source>
</evidence>
<dbReference type="Proteomes" id="UP000007264">
    <property type="component" value="Unassembled WGS sequence"/>
</dbReference>
<evidence type="ECO:0000256" key="1">
    <source>
        <dbReference type="ARBA" id="ARBA00004229"/>
    </source>
</evidence>
<evidence type="ECO:0000256" key="7">
    <source>
        <dbReference type="ARBA" id="ARBA00022723"/>
    </source>
</evidence>
<organism evidence="17 18">
    <name type="scientific">Coccomyxa subellipsoidea (strain C-169)</name>
    <name type="common">Green microalga</name>
    <dbReference type="NCBI Taxonomy" id="574566"/>
    <lineage>
        <taxon>Eukaryota</taxon>
        <taxon>Viridiplantae</taxon>
        <taxon>Chlorophyta</taxon>
        <taxon>core chlorophytes</taxon>
        <taxon>Trebouxiophyceae</taxon>
        <taxon>Trebouxiophyceae incertae sedis</taxon>
        <taxon>Coccomyxaceae</taxon>
        <taxon>Coccomyxa</taxon>
        <taxon>Coccomyxa subellipsoidea</taxon>
    </lineage>
</organism>
<dbReference type="PANTHER" id="PTHR21266">
    <property type="entry name" value="IRON-SULFUR DOMAIN CONTAINING PROTEIN"/>
    <property type="match status" value="1"/>
</dbReference>
<dbReference type="EMBL" id="AGSI01000004">
    <property type="protein sequence ID" value="EIE25056.1"/>
    <property type="molecule type" value="Genomic_DNA"/>
</dbReference>
<evidence type="ECO:0000256" key="9">
    <source>
        <dbReference type="ARBA" id="ARBA00022989"/>
    </source>
</evidence>
<feature type="transmembrane region" description="Helical" evidence="15">
    <location>
        <begin position="484"/>
        <end position="505"/>
    </location>
</feature>
<protein>
    <recommendedName>
        <fullName evidence="16">Rieske domain-containing protein</fullName>
    </recommendedName>
</protein>
<keyword evidence="13 15" id="KW-0472">Membrane</keyword>
<dbReference type="PROSITE" id="PS51296">
    <property type="entry name" value="RIESKE"/>
    <property type="match status" value="1"/>
</dbReference>
<dbReference type="GO" id="GO:0046872">
    <property type="term" value="F:metal ion binding"/>
    <property type="evidence" value="ECO:0007669"/>
    <property type="project" value="UniProtKB-KW"/>
</dbReference>
<keyword evidence="12" id="KW-0411">Iron-sulfur</keyword>
<keyword evidence="7" id="KW-0479">Metal-binding</keyword>
<feature type="region of interest" description="Disordered" evidence="14">
    <location>
        <begin position="45"/>
        <end position="76"/>
    </location>
</feature>